<evidence type="ECO:0000256" key="1">
    <source>
        <dbReference type="SAM" id="MobiDB-lite"/>
    </source>
</evidence>
<evidence type="ECO:0000313" key="2">
    <source>
        <dbReference type="EMBL" id="MPM45925.1"/>
    </source>
</evidence>
<protein>
    <submittedName>
        <fullName evidence="2">Uncharacterized protein</fullName>
    </submittedName>
</protein>
<dbReference type="EMBL" id="VSSQ01011071">
    <property type="protein sequence ID" value="MPM45925.1"/>
    <property type="molecule type" value="Genomic_DNA"/>
</dbReference>
<accession>A0A644ZYA0</accession>
<dbReference type="AlphaFoldDB" id="A0A644ZYA0"/>
<gene>
    <name evidence="2" type="ORF">SDC9_92617</name>
</gene>
<feature type="compositionally biased region" description="Gly residues" evidence="1">
    <location>
        <begin position="20"/>
        <end position="31"/>
    </location>
</feature>
<sequence length="147" mass="15193">MAQGRQLGAGPDAAEHPAGPLGGGPGVGGLPGDLRRRVRQLGDPVGDAVLPQRGEVGPEGVRLHGVRTGLEVRGVDLAQHVRPGHRQDLVAALVSLEVIQTEIVLLQHRAHCPVGDDDTVGQSSTEAQGSGRRVGHIGTLYVVGADR</sequence>
<reference evidence="2" key="1">
    <citation type="submission" date="2019-08" db="EMBL/GenBank/DDBJ databases">
        <authorList>
            <person name="Kucharzyk K."/>
            <person name="Murdoch R.W."/>
            <person name="Higgins S."/>
            <person name="Loffler F."/>
        </authorList>
    </citation>
    <scope>NUCLEOTIDE SEQUENCE</scope>
</reference>
<comment type="caution">
    <text evidence="2">The sequence shown here is derived from an EMBL/GenBank/DDBJ whole genome shotgun (WGS) entry which is preliminary data.</text>
</comment>
<proteinExistence type="predicted"/>
<feature type="region of interest" description="Disordered" evidence="1">
    <location>
        <begin position="1"/>
        <end position="34"/>
    </location>
</feature>
<name>A0A644ZYA0_9ZZZZ</name>
<organism evidence="2">
    <name type="scientific">bioreactor metagenome</name>
    <dbReference type="NCBI Taxonomy" id="1076179"/>
    <lineage>
        <taxon>unclassified sequences</taxon>
        <taxon>metagenomes</taxon>
        <taxon>ecological metagenomes</taxon>
    </lineage>
</organism>